<gene>
    <name evidence="1" type="ORF">C8E89_11788</name>
</gene>
<dbReference type="EMBL" id="QJJU01000017">
    <property type="protein sequence ID" value="PXX05579.1"/>
    <property type="molecule type" value="Genomic_DNA"/>
</dbReference>
<dbReference type="NCBIfam" id="TIGR03085">
    <property type="entry name" value="TIGR03085 family metal-binding protein"/>
    <property type="match status" value="1"/>
</dbReference>
<reference evidence="2" key="1">
    <citation type="submission" date="2018-05" db="EMBL/GenBank/DDBJ databases">
        <authorList>
            <person name="Deangelis K."/>
            <person name="Huntemann M."/>
            <person name="Clum A."/>
            <person name="Pillay M."/>
            <person name="Palaniappan K."/>
            <person name="Varghese N."/>
            <person name="Mikhailova N."/>
            <person name="Stamatis D."/>
            <person name="Reddy T."/>
            <person name="Daum C."/>
            <person name="Shapiro N."/>
            <person name="Ivanova N."/>
            <person name="Kyrpides N."/>
            <person name="Woyke T."/>
        </authorList>
    </citation>
    <scope>NUCLEOTIDE SEQUENCE [LARGE SCALE GENOMIC DNA]</scope>
    <source>
        <strain evidence="2">GAS496</strain>
    </source>
</reference>
<name>A0A318HEW4_9MYCO</name>
<dbReference type="AlphaFoldDB" id="A0A318HEW4"/>
<sequence length="207" mass="22512">MTAAQRERAALVETMRIVGPEAPTLCGDWTTRDLAAHLVVREGRLDTTPGIAVPFLAGYTEKVRRQAAESTDWDALLAKVASGPPLYSPFKIVDPVANMGEMFIHHEDVRRAKAGWEPRQLDDATVKALGRGLPIMARLTLAKAPARVTIRTPQGKNLVTVGRGPELTITGEPQELLLFISGRDAVRLTFDGDATLVDAVRANRRGL</sequence>
<dbReference type="OrthoDB" id="3268903at2"/>
<dbReference type="InterPro" id="IPR017519">
    <property type="entry name" value="CHP03085"/>
</dbReference>
<reference evidence="1 2" key="2">
    <citation type="submission" date="2018-06" db="EMBL/GenBank/DDBJ databases">
        <title>Sequencing of bacterial isolates from soil warming experiment in Harvard Forest, Massachusetts, USA.</title>
        <authorList>
            <person name="Deangelis K.PhD."/>
        </authorList>
    </citation>
    <scope>NUCLEOTIDE SEQUENCE [LARGE SCALE GENOMIC DNA]</scope>
    <source>
        <strain evidence="1 2">GAS496</strain>
    </source>
</reference>
<dbReference type="RefSeq" id="WP_110318367.1">
    <property type="nucleotide sequence ID" value="NZ_QJJU01000017.1"/>
</dbReference>
<accession>A0A318HEW4</accession>
<evidence type="ECO:0000313" key="2">
    <source>
        <dbReference type="Proteomes" id="UP000247781"/>
    </source>
</evidence>
<protein>
    <submittedName>
        <fullName evidence="1">Uncharacterized protein (TIGR03085 family)</fullName>
    </submittedName>
</protein>
<dbReference type="NCBIfam" id="TIGR03083">
    <property type="entry name" value="maleylpyruvate isomerase family mycothiol-dependent enzyme"/>
    <property type="match status" value="1"/>
</dbReference>
<keyword evidence="2" id="KW-1185">Reference proteome</keyword>
<comment type="caution">
    <text evidence="1">The sequence shown here is derived from an EMBL/GenBank/DDBJ whole genome shotgun (WGS) entry which is preliminary data.</text>
</comment>
<dbReference type="InterPro" id="IPR017517">
    <property type="entry name" value="Maleyloyr_isom"/>
</dbReference>
<proteinExistence type="predicted"/>
<dbReference type="Proteomes" id="UP000247781">
    <property type="component" value="Unassembled WGS sequence"/>
</dbReference>
<dbReference type="SUPFAM" id="SSF109854">
    <property type="entry name" value="DinB/YfiT-like putative metalloenzymes"/>
    <property type="match status" value="1"/>
</dbReference>
<evidence type="ECO:0000313" key="1">
    <source>
        <dbReference type="EMBL" id="PXX05579.1"/>
    </source>
</evidence>
<organism evidence="1 2">
    <name type="scientific">Mycolicibacterium moriokaense</name>
    <dbReference type="NCBI Taxonomy" id="39691"/>
    <lineage>
        <taxon>Bacteria</taxon>
        <taxon>Bacillati</taxon>
        <taxon>Actinomycetota</taxon>
        <taxon>Actinomycetes</taxon>
        <taxon>Mycobacteriales</taxon>
        <taxon>Mycobacteriaceae</taxon>
        <taxon>Mycolicibacterium</taxon>
    </lineage>
</organism>
<dbReference type="InterPro" id="IPR034660">
    <property type="entry name" value="DinB/YfiT-like"/>
</dbReference>